<keyword evidence="9" id="KW-0963">Cytoplasm</keyword>
<keyword evidence="13" id="KW-1185">Reference proteome</keyword>
<keyword evidence="8 9" id="KW-0456">Lyase</keyword>
<feature type="domain" description="Phosphoenolpyruvate carboxykinase GTP-utilising N-terminal" evidence="11">
    <location>
        <begin position="27"/>
        <end position="247"/>
    </location>
</feature>
<comment type="cofactor">
    <cofactor evidence="9">
        <name>Mn(2+)</name>
        <dbReference type="ChEBI" id="CHEBI:29035"/>
    </cofactor>
    <text evidence="9">Binds 1 Mn(2+) ion per subunit.</text>
</comment>
<dbReference type="PROSITE" id="PS00505">
    <property type="entry name" value="PEPCK_GTP"/>
    <property type="match status" value="1"/>
</dbReference>
<dbReference type="Gene3D" id="3.90.228.20">
    <property type="match status" value="1"/>
</dbReference>
<evidence type="ECO:0000313" key="12">
    <source>
        <dbReference type="EMBL" id="MCF7222538.1"/>
    </source>
</evidence>
<evidence type="ECO:0000256" key="1">
    <source>
        <dbReference type="ARBA" id="ARBA00005796"/>
    </source>
</evidence>
<comment type="pathway">
    <text evidence="9">Carbohydrate biosynthesis; gluconeogenesis.</text>
</comment>
<keyword evidence="7 9" id="KW-0464">Manganese</keyword>
<dbReference type="InterPro" id="IPR013035">
    <property type="entry name" value="PEP_carboxykinase_C"/>
</dbReference>
<comment type="similarity">
    <text evidence="1 9">Belongs to the phosphoenolpyruvate carboxykinase [GTP] family.</text>
</comment>
<feature type="domain" description="Phosphoenolpyruvate carboxykinase C-terminal P-loop" evidence="10">
    <location>
        <begin position="251"/>
        <end position="605"/>
    </location>
</feature>
<evidence type="ECO:0000256" key="8">
    <source>
        <dbReference type="ARBA" id="ARBA00023239"/>
    </source>
</evidence>
<feature type="binding site" evidence="9">
    <location>
        <position position="277"/>
    </location>
    <ligand>
        <name>substrate</name>
    </ligand>
</feature>
<dbReference type="InterPro" id="IPR035077">
    <property type="entry name" value="PEP_carboxykinase_GTP_C"/>
</dbReference>
<feature type="binding site" evidence="9">
    <location>
        <begin position="394"/>
        <end position="396"/>
    </location>
    <ligand>
        <name>substrate</name>
    </ligand>
</feature>
<evidence type="ECO:0000256" key="5">
    <source>
        <dbReference type="ARBA" id="ARBA00022793"/>
    </source>
</evidence>
<comment type="function">
    <text evidence="9">Catalyzes the conversion of oxaloacetate (OAA) to phosphoenolpyruvate (PEP), the rate-limiting step in the metabolic pathway that produces glucose from lactate and other precursors derived from the citric acid cycle.</text>
</comment>
<evidence type="ECO:0000256" key="3">
    <source>
        <dbReference type="ARBA" id="ARBA00022723"/>
    </source>
</evidence>
<evidence type="ECO:0000259" key="10">
    <source>
        <dbReference type="Pfam" id="PF00821"/>
    </source>
</evidence>
<keyword evidence="4 9" id="KW-0547">Nucleotide-binding</keyword>
<keyword evidence="3 9" id="KW-0479">Metal-binding</keyword>
<dbReference type="EC" id="4.1.1.32" evidence="9"/>
<accession>A0ABS9HV07</accession>
<dbReference type="PANTHER" id="PTHR11561:SF0">
    <property type="entry name" value="PHOSPHOENOLPYRUVATE CARBOXYKINASE [GTP]-RELATED"/>
    <property type="match status" value="1"/>
</dbReference>
<feature type="binding site" evidence="9">
    <location>
        <begin position="226"/>
        <end position="228"/>
    </location>
    <ligand>
        <name>substrate</name>
    </ligand>
</feature>
<feature type="binding site" evidence="9">
    <location>
        <position position="306"/>
    </location>
    <ligand>
        <name>Mn(2+)</name>
        <dbReference type="ChEBI" id="CHEBI:29035"/>
    </ligand>
</feature>
<feature type="active site" evidence="9">
    <location>
        <position position="279"/>
    </location>
</feature>
<evidence type="ECO:0000256" key="7">
    <source>
        <dbReference type="ARBA" id="ARBA00023211"/>
    </source>
</evidence>
<keyword evidence="2 9" id="KW-0312">Gluconeogenesis</keyword>
<evidence type="ECO:0000313" key="13">
    <source>
        <dbReference type="Proteomes" id="UP001430796"/>
    </source>
</evidence>
<dbReference type="InterPro" id="IPR008210">
    <property type="entry name" value="PEP_carboxykinase_N"/>
</dbReference>
<dbReference type="PIRSF" id="PIRSF001348">
    <property type="entry name" value="PEP_carboxykinase_GTP"/>
    <property type="match status" value="1"/>
</dbReference>
<evidence type="ECO:0000256" key="6">
    <source>
        <dbReference type="ARBA" id="ARBA00023134"/>
    </source>
</evidence>
<keyword evidence="6 9" id="KW-0342">GTP-binding</keyword>
<name>A0ABS9HV07_9GAMM</name>
<dbReference type="NCBIfam" id="NF003253">
    <property type="entry name" value="PRK04210.1"/>
    <property type="match status" value="1"/>
</dbReference>
<feature type="binding site" evidence="9">
    <location>
        <begin position="520"/>
        <end position="523"/>
    </location>
    <ligand>
        <name>GTP</name>
        <dbReference type="ChEBI" id="CHEBI:37565"/>
    </ligand>
</feature>
<dbReference type="SUPFAM" id="SSF53795">
    <property type="entry name" value="PEP carboxykinase-like"/>
    <property type="match status" value="1"/>
</dbReference>
<dbReference type="CDD" id="cd00819">
    <property type="entry name" value="PEPCK_GTP"/>
    <property type="match status" value="1"/>
</dbReference>
<evidence type="ECO:0000256" key="4">
    <source>
        <dbReference type="ARBA" id="ARBA00022741"/>
    </source>
</evidence>
<dbReference type="GO" id="GO:0004613">
    <property type="term" value="F:phosphoenolpyruvate carboxykinase (GTP) activity"/>
    <property type="evidence" value="ECO:0007669"/>
    <property type="project" value="UniProtKB-EC"/>
</dbReference>
<feature type="binding site" evidence="9">
    <location>
        <position position="235"/>
    </location>
    <ligand>
        <name>Mn(2+)</name>
        <dbReference type="ChEBI" id="CHEBI:29035"/>
    </ligand>
</feature>
<dbReference type="EMBL" id="JAKJPO010000007">
    <property type="protein sequence ID" value="MCF7222538.1"/>
    <property type="molecule type" value="Genomic_DNA"/>
</dbReference>
<dbReference type="Pfam" id="PF17297">
    <property type="entry name" value="PEPCK_N"/>
    <property type="match status" value="1"/>
</dbReference>
<feature type="binding site" evidence="9">
    <location>
        <position position="427"/>
    </location>
    <ligand>
        <name>GTP</name>
        <dbReference type="ChEBI" id="CHEBI:37565"/>
    </ligand>
</feature>
<proteinExistence type="inferred from homology"/>
<dbReference type="Gene3D" id="2.170.8.10">
    <property type="entry name" value="Phosphoenolpyruvate Carboxykinase, domain 2"/>
    <property type="match status" value="1"/>
</dbReference>
<feature type="binding site" evidence="9">
    <location>
        <position position="87"/>
    </location>
    <ligand>
        <name>substrate</name>
    </ligand>
</feature>
<sequence>MNALSSDASKSAIHPSASGSSLVALNRWVAEVAALTRPDAIHWCDGSDEESEALIAQMQADGTLLPLNPDTHPGSWLHRSHPDDVARVEHLTFVCTSEQDDAGPNNHWMAPAEAHAKIDALFDGCMRGRTMYVIPYCMGPIDSPLSRCGVEITDSPYVVANMRLMTRMGADALARIEREGSGQAARGGPADTFVKGLHSIGELDPERRFIMHFPEELTIKSYGSGYGGNALLGKKCHALRIASYQARSEGWLAEHMLIVGIENPQGETHYVAAAFPSACGKTNLAMLIPPEGYRRDGWKVWTVGDDICWMRPGADGRLYAINPEAGYFGVAPGTSAKSNPNALETIRKDTIFTNVGLTADNQPWWEGLDNGQQPVTDWRGNPYDPAKGPAAHPNARFTVSAKQCPSWSPMAEDPQGVPISAIVFGGRRASLVPLVFEARDWTHGVLVGAAMGSETTAAATGAVGVMRRDPMAMKPFCGYNFADYFGHWLSFDTPGAKLPKIFHVNWFRKGDDGRFLWPGFGDNLRVLEWMIGRVRGEAGGVETPIGTLPAAGDLKLDGIALSEEAEARLFGFEQAGWKAEFDSIGEYLDGYGSRMPQALKAEQQRIAGLLAD</sequence>
<comment type="subunit">
    <text evidence="9">Monomer.</text>
</comment>
<feature type="binding site" evidence="9">
    <location>
        <position position="396"/>
    </location>
    <ligand>
        <name>GTP</name>
        <dbReference type="ChEBI" id="CHEBI:37565"/>
    </ligand>
</feature>
<dbReference type="Gene3D" id="3.40.449.10">
    <property type="entry name" value="Phosphoenolpyruvate Carboxykinase, domain 1"/>
    <property type="match status" value="1"/>
</dbReference>
<feature type="binding site" evidence="9">
    <location>
        <begin position="278"/>
        <end position="283"/>
    </location>
    <ligand>
        <name>GTP</name>
        <dbReference type="ChEBI" id="CHEBI:37565"/>
    </ligand>
</feature>
<evidence type="ECO:0000259" key="11">
    <source>
        <dbReference type="Pfam" id="PF17297"/>
    </source>
</evidence>
<dbReference type="InterPro" id="IPR018091">
    <property type="entry name" value="PEP_carboxykin_GTP_CS"/>
</dbReference>
<feature type="binding site" evidence="9">
    <location>
        <position position="255"/>
    </location>
    <ligand>
        <name>Mn(2+)</name>
        <dbReference type="ChEBI" id="CHEBI:29035"/>
    </ligand>
</feature>
<comment type="caution">
    <text evidence="12">The sequence shown here is derived from an EMBL/GenBank/DDBJ whole genome shotgun (WGS) entry which is preliminary data.</text>
</comment>
<organism evidence="12 13">
    <name type="scientific">Marilutibacter chinensis</name>
    <dbReference type="NCBI Taxonomy" id="2912247"/>
    <lineage>
        <taxon>Bacteria</taxon>
        <taxon>Pseudomonadati</taxon>
        <taxon>Pseudomonadota</taxon>
        <taxon>Gammaproteobacteria</taxon>
        <taxon>Lysobacterales</taxon>
        <taxon>Lysobacteraceae</taxon>
        <taxon>Marilutibacter</taxon>
    </lineage>
</organism>
<keyword evidence="5 9" id="KW-0210">Decarboxylase</keyword>
<reference evidence="12 13" key="2">
    <citation type="submission" date="2022-01" db="EMBL/GenBank/DDBJ databases">
        <title>Lysobacter chinensis sp. nov., a bacterium isolated from cow dung compost.</title>
        <authorList>
            <person name="Liu Y."/>
        </authorList>
    </citation>
    <scope>NUCLEOTIDE SEQUENCE [LARGE SCALE GENOMIC DNA]</scope>
    <source>
        <strain evidence="12 13">TLK-CK17</strain>
    </source>
</reference>
<dbReference type="SUPFAM" id="SSF68923">
    <property type="entry name" value="PEP carboxykinase N-terminal domain"/>
    <property type="match status" value="1"/>
</dbReference>
<comment type="catalytic activity">
    <reaction evidence="9">
        <text>oxaloacetate + GTP = phosphoenolpyruvate + GDP + CO2</text>
        <dbReference type="Rhea" id="RHEA:10388"/>
        <dbReference type="ChEBI" id="CHEBI:16452"/>
        <dbReference type="ChEBI" id="CHEBI:16526"/>
        <dbReference type="ChEBI" id="CHEBI:37565"/>
        <dbReference type="ChEBI" id="CHEBI:58189"/>
        <dbReference type="ChEBI" id="CHEBI:58702"/>
        <dbReference type="EC" id="4.1.1.32"/>
    </reaction>
</comment>
<dbReference type="PANTHER" id="PTHR11561">
    <property type="entry name" value="PHOSPHOENOLPYRUVATE CARBOXYKINASE"/>
    <property type="match status" value="1"/>
</dbReference>
<evidence type="ECO:0000256" key="9">
    <source>
        <dbReference type="HAMAP-Rule" id="MF_00452"/>
    </source>
</evidence>
<dbReference type="InterPro" id="IPR008209">
    <property type="entry name" value="PEP_carboxykinase_GTP"/>
</dbReference>
<dbReference type="RefSeq" id="WP_237055225.1">
    <property type="nucleotide sequence ID" value="NZ_JAKJPO010000007.1"/>
</dbReference>
<evidence type="ECO:0000256" key="2">
    <source>
        <dbReference type="ARBA" id="ARBA00022432"/>
    </source>
</evidence>
<comment type="subcellular location">
    <subcellularLocation>
        <location evidence="9">Cytoplasm</location>
    </subcellularLocation>
</comment>
<dbReference type="InterPro" id="IPR035078">
    <property type="entry name" value="PEP_carboxykinase_GTP_N"/>
</dbReference>
<reference evidence="13" key="1">
    <citation type="submission" date="2022-01" db="EMBL/GenBank/DDBJ databases">
        <title>Lysobacter chinensis sp. nov., a bacterium isolated from cow dung compost.</title>
        <authorList>
            <person name="Zhou L.Y."/>
        </authorList>
    </citation>
    <scope>NUCLEOTIDE SEQUENCE [LARGE SCALE GENOMIC DNA]</scope>
    <source>
        <strain evidence="13">TLK-CK17</strain>
    </source>
</reference>
<gene>
    <name evidence="9" type="primary">pckG</name>
    <name evidence="12" type="ORF">L3V18_12190</name>
</gene>
<reference evidence="12 13" key="3">
    <citation type="submission" date="2022-01" db="EMBL/GenBank/DDBJ databases">
        <authorList>
            <person name="Zhou L.Y."/>
        </authorList>
    </citation>
    <scope>NUCLEOTIDE SEQUENCE [LARGE SCALE GENOMIC DNA]</scope>
    <source>
        <strain evidence="12 13">TLK-CK17</strain>
    </source>
</reference>
<dbReference type="HAMAP" id="MF_00452">
    <property type="entry name" value="PEPCK_GTP"/>
    <property type="match status" value="1"/>
</dbReference>
<dbReference type="Pfam" id="PF00821">
    <property type="entry name" value="PEPCK_GTP"/>
    <property type="match status" value="1"/>
</dbReference>
<protein>
    <recommendedName>
        <fullName evidence="9">Phosphoenolpyruvate carboxykinase [GTP]</fullName>
        <shortName evidence="9">PEP carboxykinase</shortName>
        <shortName evidence="9">PEPCK</shortName>
        <ecNumber evidence="9">4.1.1.32</ecNumber>
    </recommendedName>
    <alternativeName>
        <fullName evidence="9">GTP-dependent phosphoenolpyruvate carboxykinase</fullName>
        <shortName evidence="9">GTP-PEPCK</shortName>
    </alternativeName>
</protein>
<dbReference type="Proteomes" id="UP001430796">
    <property type="component" value="Unassembled WGS sequence"/>
</dbReference>